<gene>
    <name evidence="2" type="ORF">METZ01_LOCUS124112</name>
</gene>
<dbReference type="InterPro" id="IPR008266">
    <property type="entry name" value="Tyr_kinase_AS"/>
</dbReference>
<dbReference type="EMBL" id="UINC01017250">
    <property type="protein sequence ID" value="SVA71258.1"/>
    <property type="molecule type" value="Genomic_DNA"/>
</dbReference>
<dbReference type="InterPro" id="IPR011009">
    <property type="entry name" value="Kinase-like_dom_sf"/>
</dbReference>
<evidence type="ECO:0000313" key="2">
    <source>
        <dbReference type="EMBL" id="SVA71258.1"/>
    </source>
</evidence>
<dbReference type="GO" id="GO:0004672">
    <property type="term" value="F:protein kinase activity"/>
    <property type="evidence" value="ECO:0007669"/>
    <property type="project" value="InterPro"/>
</dbReference>
<protein>
    <recommendedName>
        <fullName evidence="1">Aminoglycoside phosphotransferase domain-containing protein</fullName>
    </recommendedName>
</protein>
<feature type="domain" description="Aminoglycoside phosphotransferase" evidence="1">
    <location>
        <begin position="212"/>
        <end position="253"/>
    </location>
</feature>
<accession>A0A381Y2M1</accession>
<reference evidence="2" key="1">
    <citation type="submission" date="2018-05" db="EMBL/GenBank/DDBJ databases">
        <authorList>
            <person name="Lanie J.A."/>
            <person name="Ng W.-L."/>
            <person name="Kazmierczak K.M."/>
            <person name="Andrzejewski T.M."/>
            <person name="Davidsen T.M."/>
            <person name="Wayne K.J."/>
            <person name="Tettelin H."/>
            <person name="Glass J.I."/>
            <person name="Rusch D."/>
            <person name="Podicherti R."/>
            <person name="Tsui H.-C.T."/>
            <person name="Winkler M.E."/>
        </authorList>
    </citation>
    <scope>NUCLEOTIDE SEQUENCE</scope>
</reference>
<name>A0A381Y2M1_9ZZZZ</name>
<sequence length="344" mass="41192">MPLHSLFKKMIKFIQYSYTIIKYFPEYRFDIFGVLFKYILHLIIIIRINAINSDCDYYVGTNVVVIVNNRMNIVYRIALNAYANSRICNNYDFLLKNRKYLLIPNAINLFHTGSKYLNNKIVFSSESKLRSKLIEAPNINNETFAEIINQLSIIYEHNQNTSLVTADLIMNKYDHLFIYCPQDWIDKLSIIKNSINNIIEYISDDKTFSAVFTIIHGDLTYRNILINPKIEFIDFDRSEITFPEFDLFLFLIDLHTYKQYQEPTYEQLFNNIFNFIKNDNMTKEIEMFYGLNNKFYENKKILPIIKYCFFYRTLIYTLLNFRFYASEPVTILNKCIYKIEQHGH</sequence>
<evidence type="ECO:0000259" key="1">
    <source>
        <dbReference type="Pfam" id="PF01636"/>
    </source>
</evidence>
<dbReference type="Pfam" id="PF01636">
    <property type="entry name" value="APH"/>
    <property type="match status" value="1"/>
</dbReference>
<proteinExistence type="predicted"/>
<dbReference type="SUPFAM" id="SSF56112">
    <property type="entry name" value="Protein kinase-like (PK-like)"/>
    <property type="match status" value="1"/>
</dbReference>
<dbReference type="PROSITE" id="PS00109">
    <property type="entry name" value="PROTEIN_KINASE_TYR"/>
    <property type="match status" value="1"/>
</dbReference>
<organism evidence="2">
    <name type="scientific">marine metagenome</name>
    <dbReference type="NCBI Taxonomy" id="408172"/>
    <lineage>
        <taxon>unclassified sequences</taxon>
        <taxon>metagenomes</taxon>
        <taxon>ecological metagenomes</taxon>
    </lineage>
</organism>
<dbReference type="Gene3D" id="3.90.1200.10">
    <property type="match status" value="1"/>
</dbReference>
<dbReference type="InterPro" id="IPR002575">
    <property type="entry name" value="Aminoglycoside_PTrfase"/>
</dbReference>
<dbReference type="AlphaFoldDB" id="A0A381Y2M1"/>